<evidence type="ECO:0000256" key="7">
    <source>
        <dbReference type="ARBA" id="ARBA00022777"/>
    </source>
</evidence>
<dbReference type="KEGG" id="wma:WM2015_200"/>
<evidence type="ECO:0000256" key="1">
    <source>
        <dbReference type="ARBA" id="ARBA00000085"/>
    </source>
</evidence>
<dbReference type="Pfam" id="PF00512">
    <property type="entry name" value="HisKA"/>
    <property type="match status" value="1"/>
</dbReference>
<organism evidence="11 12">
    <name type="scientific">Wenzhouxiangella marina</name>
    <dbReference type="NCBI Taxonomy" id="1579979"/>
    <lineage>
        <taxon>Bacteria</taxon>
        <taxon>Pseudomonadati</taxon>
        <taxon>Pseudomonadota</taxon>
        <taxon>Gammaproteobacteria</taxon>
        <taxon>Chromatiales</taxon>
        <taxon>Wenzhouxiangellaceae</taxon>
        <taxon>Wenzhouxiangella</taxon>
    </lineage>
</organism>
<evidence type="ECO:0000256" key="10">
    <source>
        <dbReference type="ARBA" id="ARBA00023136"/>
    </source>
</evidence>
<keyword evidence="8" id="KW-1133">Transmembrane helix</keyword>
<dbReference type="Gene3D" id="1.10.8.500">
    <property type="entry name" value="HAMP domain in histidine kinase"/>
    <property type="match status" value="1"/>
</dbReference>
<sequence length="459" mass="51000">MLRLYWRIFLAFWGVILISIIGTVVLNLQFDEARQVAGENSQRAERFAAGLRVRAERILDRGGPSALADWSRQQGRRSERIRLLVLDGQGLEINGQAWPRSAAPVVRAWREGRTLPPPSPEQRHRLELDHPVHGRFLLLVIAPPPHLLIRWFGPLGLPGLFVVALLASLLISLLLARTLTRPIEQIRSSGQALGRGELSARLPERLSGRRDELGELARDFNRMAERIQSLLESQQQLLRDVSHELRSPLARLRVGLTLADDASDPKSRARHFTAMERDLERLDHLIEEILRYARLTQAPGIEMETLDLSELVESVVESARTEAMPEAIRIDYQGPERLPIQGNTELLGRTVENLLRNALAHSPTGGTISVILESGPEQADLSITDQGPGVPERQLESIFEPFVRLSPERGESGRGGGIGLAIVRAAVEQHGGQVRAHNRVEGGLQVDLVLPRASARDTS</sequence>
<dbReference type="Gene3D" id="1.10.287.130">
    <property type="match status" value="1"/>
</dbReference>
<reference evidence="12" key="1">
    <citation type="submission" date="2015-07" db="EMBL/GenBank/DDBJ databases">
        <authorList>
            <person name="Kim K.M."/>
        </authorList>
    </citation>
    <scope>NUCLEOTIDE SEQUENCE [LARGE SCALE GENOMIC DNA]</scope>
    <source>
        <strain evidence="12">KCTC 42284</strain>
    </source>
</reference>
<dbReference type="InterPro" id="IPR050428">
    <property type="entry name" value="TCS_sensor_his_kinase"/>
</dbReference>
<evidence type="ECO:0000256" key="6">
    <source>
        <dbReference type="ARBA" id="ARBA00022692"/>
    </source>
</evidence>
<gene>
    <name evidence="11" type="ORF">WM2015_200</name>
</gene>
<evidence type="ECO:0000313" key="12">
    <source>
        <dbReference type="Proteomes" id="UP000066624"/>
    </source>
</evidence>
<evidence type="ECO:0000256" key="8">
    <source>
        <dbReference type="ARBA" id="ARBA00022989"/>
    </source>
</evidence>
<dbReference type="InterPro" id="IPR036890">
    <property type="entry name" value="HATPase_C_sf"/>
</dbReference>
<dbReference type="CDD" id="cd00082">
    <property type="entry name" value="HisKA"/>
    <property type="match status" value="1"/>
</dbReference>
<dbReference type="InterPro" id="IPR004358">
    <property type="entry name" value="Sig_transdc_His_kin-like_C"/>
</dbReference>
<dbReference type="PRINTS" id="PR00344">
    <property type="entry name" value="BCTRLSENSOR"/>
</dbReference>
<dbReference type="InterPro" id="IPR005467">
    <property type="entry name" value="His_kinase_dom"/>
</dbReference>
<comment type="catalytic activity">
    <reaction evidence="1">
        <text>ATP + protein L-histidine = ADP + protein N-phospho-L-histidine.</text>
        <dbReference type="EC" id="2.7.13.3"/>
    </reaction>
</comment>
<dbReference type="EC" id="2.7.13.3" evidence="3"/>
<evidence type="ECO:0000256" key="5">
    <source>
        <dbReference type="ARBA" id="ARBA00022679"/>
    </source>
</evidence>
<dbReference type="PANTHER" id="PTHR45436">
    <property type="entry name" value="SENSOR HISTIDINE KINASE YKOH"/>
    <property type="match status" value="1"/>
</dbReference>
<dbReference type="PROSITE" id="PS50109">
    <property type="entry name" value="HIS_KIN"/>
    <property type="match status" value="1"/>
</dbReference>
<dbReference type="PANTHER" id="PTHR45436:SF5">
    <property type="entry name" value="SENSOR HISTIDINE KINASE TRCS"/>
    <property type="match status" value="1"/>
</dbReference>
<comment type="subcellular location">
    <subcellularLocation>
        <location evidence="2">Membrane</location>
    </subcellularLocation>
</comment>
<dbReference type="SMART" id="SM00387">
    <property type="entry name" value="HATPase_c"/>
    <property type="match status" value="1"/>
</dbReference>
<dbReference type="PROSITE" id="PS50885">
    <property type="entry name" value="HAMP"/>
    <property type="match status" value="1"/>
</dbReference>
<keyword evidence="5" id="KW-0808">Transferase</keyword>
<dbReference type="SMART" id="SM00388">
    <property type="entry name" value="HisKA"/>
    <property type="match status" value="1"/>
</dbReference>
<evidence type="ECO:0000256" key="2">
    <source>
        <dbReference type="ARBA" id="ARBA00004370"/>
    </source>
</evidence>
<keyword evidence="4" id="KW-0597">Phosphoprotein</keyword>
<evidence type="ECO:0000313" key="11">
    <source>
        <dbReference type="EMBL" id="AKS40589.1"/>
    </source>
</evidence>
<keyword evidence="12" id="KW-1185">Reference proteome</keyword>
<dbReference type="GO" id="GO:0000155">
    <property type="term" value="F:phosphorelay sensor kinase activity"/>
    <property type="evidence" value="ECO:0007669"/>
    <property type="project" value="InterPro"/>
</dbReference>
<dbReference type="STRING" id="1579979.WM2015_200"/>
<dbReference type="InterPro" id="IPR003660">
    <property type="entry name" value="HAMP_dom"/>
</dbReference>
<dbReference type="Proteomes" id="UP000066624">
    <property type="component" value="Chromosome"/>
</dbReference>
<dbReference type="InterPro" id="IPR003594">
    <property type="entry name" value="HATPase_dom"/>
</dbReference>
<dbReference type="SUPFAM" id="SSF55874">
    <property type="entry name" value="ATPase domain of HSP90 chaperone/DNA topoisomerase II/histidine kinase"/>
    <property type="match status" value="1"/>
</dbReference>
<dbReference type="SUPFAM" id="SSF47384">
    <property type="entry name" value="Homodimeric domain of signal transducing histidine kinase"/>
    <property type="match status" value="1"/>
</dbReference>
<proteinExistence type="predicted"/>
<dbReference type="GO" id="GO:0016020">
    <property type="term" value="C:membrane"/>
    <property type="evidence" value="ECO:0007669"/>
    <property type="project" value="UniProtKB-SubCell"/>
</dbReference>
<evidence type="ECO:0000256" key="3">
    <source>
        <dbReference type="ARBA" id="ARBA00012438"/>
    </source>
</evidence>
<keyword evidence="7" id="KW-0418">Kinase</keyword>
<keyword evidence="10" id="KW-0472">Membrane</keyword>
<dbReference type="InterPro" id="IPR036097">
    <property type="entry name" value="HisK_dim/P_sf"/>
</dbReference>
<keyword evidence="6" id="KW-0812">Transmembrane</keyword>
<dbReference type="RefSeq" id="WP_049724289.1">
    <property type="nucleotide sequence ID" value="NZ_CP012154.1"/>
</dbReference>
<dbReference type="Gene3D" id="3.30.565.10">
    <property type="entry name" value="Histidine kinase-like ATPase, C-terminal domain"/>
    <property type="match status" value="1"/>
</dbReference>
<dbReference type="Pfam" id="PF02518">
    <property type="entry name" value="HATPase_c"/>
    <property type="match status" value="1"/>
</dbReference>
<dbReference type="EMBL" id="CP012154">
    <property type="protein sequence ID" value="AKS40589.1"/>
    <property type="molecule type" value="Genomic_DNA"/>
</dbReference>
<accession>A0A0K0XSA0</accession>
<dbReference type="OrthoDB" id="9804645at2"/>
<keyword evidence="9" id="KW-0902">Two-component regulatory system</keyword>
<evidence type="ECO:0000256" key="9">
    <source>
        <dbReference type="ARBA" id="ARBA00023012"/>
    </source>
</evidence>
<dbReference type="Pfam" id="PF00672">
    <property type="entry name" value="HAMP"/>
    <property type="match status" value="1"/>
</dbReference>
<dbReference type="AlphaFoldDB" id="A0A0K0XSA0"/>
<name>A0A0K0XSA0_9GAMM</name>
<evidence type="ECO:0000256" key="4">
    <source>
        <dbReference type="ARBA" id="ARBA00022553"/>
    </source>
</evidence>
<dbReference type="SMART" id="SM00304">
    <property type="entry name" value="HAMP"/>
    <property type="match status" value="1"/>
</dbReference>
<dbReference type="CDD" id="cd06225">
    <property type="entry name" value="HAMP"/>
    <property type="match status" value="1"/>
</dbReference>
<dbReference type="SUPFAM" id="SSF158472">
    <property type="entry name" value="HAMP domain-like"/>
    <property type="match status" value="1"/>
</dbReference>
<protein>
    <recommendedName>
        <fullName evidence="3">histidine kinase</fullName>
        <ecNumber evidence="3">2.7.13.3</ecNumber>
    </recommendedName>
</protein>
<dbReference type="InterPro" id="IPR003661">
    <property type="entry name" value="HisK_dim/P_dom"/>
</dbReference>